<evidence type="ECO:0008006" key="3">
    <source>
        <dbReference type="Google" id="ProtNLM"/>
    </source>
</evidence>
<dbReference type="STRING" id="501010.NOSIN_09840"/>
<keyword evidence="2" id="KW-1185">Reference proteome</keyword>
<dbReference type="Proteomes" id="UP000189004">
    <property type="component" value="Unassembled WGS sequence"/>
</dbReference>
<organism evidence="1 2">
    <name type="scientific">Nocardiopsis sinuspersici</name>
    <dbReference type="NCBI Taxonomy" id="501010"/>
    <lineage>
        <taxon>Bacteria</taxon>
        <taxon>Bacillati</taxon>
        <taxon>Actinomycetota</taxon>
        <taxon>Actinomycetes</taxon>
        <taxon>Streptosporangiales</taxon>
        <taxon>Nocardiopsidaceae</taxon>
        <taxon>Nocardiopsis</taxon>
    </lineage>
</organism>
<proteinExistence type="predicted"/>
<evidence type="ECO:0000313" key="2">
    <source>
        <dbReference type="Proteomes" id="UP000189004"/>
    </source>
</evidence>
<comment type="caution">
    <text evidence="1">The sequence shown here is derived from an EMBL/GenBank/DDBJ whole genome shotgun (WGS) entry which is preliminary data.</text>
</comment>
<evidence type="ECO:0000313" key="1">
    <source>
        <dbReference type="EMBL" id="OOC54070.1"/>
    </source>
</evidence>
<reference evidence="2" key="1">
    <citation type="submission" date="2016-08" db="EMBL/GenBank/DDBJ databases">
        <authorList>
            <person name="Tokovenko B."/>
            <person name="Kalinowski J."/>
        </authorList>
    </citation>
    <scope>NUCLEOTIDE SEQUENCE [LARGE SCALE GENOMIC DNA]</scope>
    <source>
        <strain evidence="2">UTMC102</strain>
    </source>
</reference>
<dbReference type="EMBL" id="MCOK01000001">
    <property type="protein sequence ID" value="OOC54070.1"/>
    <property type="molecule type" value="Genomic_DNA"/>
</dbReference>
<dbReference type="OrthoDB" id="3432121at2"/>
<protein>
    <recommendedName>
        <fullName evidence="3">DUF4126 domain-containing protein</fullName>
    </recommendedName>
</protein>
<dbReference type="RefSeq" id="WP_077690463.1">
    <property type="nucleotide sequence ID" value="NZ_MCOK01000001.1"/>
</dbReference>
<dbReference type="AlphaFoldDB" id="A0A1V3C137"/>
<gene>
    <name evidence="1" type="ORF">NOSIN_09840</name>
</gene>
<sequence length="151" mass="14644">MGAFSGSGMVRTVMLGLATGSRGTLGSAPLWTAAGPGKRAAMVLAALGEFSGDKIPGIPSRLVLPSLAGRVFSAGTGGALLARSLGAPVALGAVLAAAATPVGAAAGVGWRRYWSGTGRPGWVGGLLEDVCAVALAGAACRGVPVEASEED</sequence>
<name>A0A1V3C137_9ACTN</name>
<accession>A0A1V3C137</accession>